<keyword evidence="1" id="KW-0472">Membrane</keyword>
<accession>A0ABT8DE55</accession>
<protein>
    <submittedName>
        <fullName evidence="4">Alpha/beta-hydrolase family protein</fullName>
    </submittedName>
</protein>
<evidence type="ECO:0000256" key="1">
    <source>
        <dbReference type="SAM" id="Phobius"/>
    </source>
</evidence>
<feature type="transmembrane region" description="Helical" evidence="1">
    <location>
        <begin position="75"/>
        <end position="99"/>
    </location>
</feature>
<comment type="caution">
    <text evidence="4">The sequence shown here is derived from an EMBL/GenBank/DDBJ whole genome shotgun (WGS) entry which is preliminary data.</text>
</comment>
<dbReference type="InterPro" id="IPR027788">
    <property type="entry name" value="Alpha/beta-hydrolase_N_dom"/>
</dbReference>
<dbReference type="InterPro" id="IPR029058">
    <property type="entry name" value="AB_hydrolase_fold"/>
</dbReference>
<keyword evidence="1" id="KW-1133">Transmembrane helix</keyword>
<gene>
    <name evidence="4" type="ORF">QWZ10_23925</name>
</gene>
<dbReference type="InterPro" id="IPR027787">
    <property type="entry name" value="Alpha/beta-hydrolase_catalytic"/>
</dbReference>
<name>A0ABT8DE55_9RHOB</name>
<feature type="transmembrane region" description="Helical" evidence="1">
    <location>
        <begin position="40"/>
        <end position="63"/>
    </location>
</feature>
<dbReference type="RefSeq" id="WP_377687453.1">
    <property type="nucleotide sequence ID" value="NZ_JBHMDZ010000044.1"/>
</dbReference>
<feature type="domain" description="Alpha/beta-hydrolase N-terminal" evidence="3">
    <location>
        <begin position="26"/>
        <end position="233"/>
    </location>
</feature>
<sequence length="554" mass="60256">MPKTRALNNFSVLSLLVGLLLAAASLTPSLVPRSTVFQGVLMGASAALGYLVTRFFLALWRALEIKVLTGRPASVALGLLAVPVLAVLAFCVADARGWQNTIRSRMGLPDLEAVSTVKILVIAVGVFILLFLIGYLIQLLFLVLRDRLARYIPASSANVLGLLLSAVLVVIATRDGAVNWFLRVADSSYAAAQHLTDPNRPAPETDWQPGGPQSLISWDLMGKPGRDFVMSGPSRADIEAFSGRPAKEPLRIYVGLAQDTDPQRRAEVALAEMIRVGAFERKVLVVASPTGTGWMDPASYDALEYMHQGDIATVGAQYSYLQSPLALIFEYDSGLAQATALMHVVYEHWVSLPPEQRPRLYMHGISLGAWSSMYAFNVFQMMNEPVDGALWVGPPFPSTLWNQANAAREPGSPFVLPEVDDGQVIRYASQFAKPERSGKPWGRIRVLFLQYASDPIVFYSASALWREPVWMGEPAAPDVSPSLSFTPIVTQLQLTMDLLASTTPPPGYGHTYHVHDYIDAWVSVTAPEGWSAQDSTRLKAICGQEGALGCANAT</sequence>
<dbReference type="SUPFAM" id="SSF53474">
    <property type="entry name" value="alpha/beta-Hydrolases"/>
    <property type="match status" value="1"/>
</dbReference>
<dbReference type="Proteomes" id="UP001243846">
    <property type="component" value="Unassembled WGS sequence"/>
</dbReference>
<keyword evidence="1" id="KW-0812">Transmembrane</keyword>
<dbReference type="Pfam" id="PF15420">
    <property type="entry name" value="Abhydrolase_9_N"/>
    <property type="match status" value="1"/>
</dbReference>
<dbReference type="InterPro" id="IPR012037">
    <property type="entry name" value="Alpha/beta-hydrolase_fam"/>
</dbReference>
<proteinExistence type="predicted"/>
<dbReference type="PIRSF" id="PIRSF007542">
    <property type="entry name" value="UCP007542"/>
    <property type="match status" value="1"/>
</dbReference>
<organism evidence="4 5">
    <name type="scientific">Paracoccus cavernae</name>
    <dbReference type="NCBI Taxonomy" id="1571207"/>
    <lineage>
        <taxon>Bacteria</taxon>
        <taxon>Pseudomonadati</taxon>
        <taxon>Pseudomonadota</taxon>
        <taxon>Alphaproteobacteria</taxon>
        <taxon>Rhodobacterales</taxon>
        <taxon>Paracoccaceae</taxon>
        <taxon>Paracoccus</taxon>
    </lineage>
</organism>
<dbReference type="Pfam" id="PF10081">
    <property type="entry name" value="Abhydrolase_9"/>
    <property type="match status" value="1"/>
</dbReference>
<keyword evidence="5" id="KW-1185">Reference proteome</keyword>
<evidence type="ECO:0000259" key="2">
    <source>
        <dbReference type="Pfam" id="PF10081"/>
    </source>
</evidence>
<feature type="transmembrane region" description="Helical" evidence="1">
    <location>
        <begin position="151"/>
        <end position="172"/>
    </location>
</feature>
<evidence type="ECO:0000313" key="5">
    <source>
        <dbReference type="Proteomes" id="UP001243846"/>
    </source>
</evidence>
<feature type="domain" description="Alpha/beta-hydrolase catalytic" evidence="2">
    <location>
        <begin position="250"/>
        <end position="538"/>
    </location>
</feature>
<evidence type="ECO:0000313" key="4">
    <source>
        <dbReference type="EMBL" id="MDN3714068.1"/>
    </source>
</evidence>
<dbReference type="EMBL" id="JAUFRC010000003">
    <property type="protein sequence ID" value="MDN3714068.1"/>
    <property type="molecule type" value="Genomic_DNA"/>
</dbReference>
<evidence type="ECO:0000259" key="3">
    <source>
        <dbReference type="Pfam" id="PF15420"/>
    </source>
</evidence>
<feature type="transmembrane region" description="Helical" evidence="1">
    <location>
        <begin position="119"/>
        <end position="144"/>
    </location>
</feature>
<reference evidence="5" key="1">
    <citation type="journal article" date="2019" name="Int. J. Syst. Evol. Microbiol.">
        <title>The Global Catalogue of Microorganisms (GCM) 10K type strain sequencing project: providing services to taxonomists for standard genome sequencing and annotation.</title>
        <authorList>
            <consortium name="The Broad Institute Genomics Platform"/>
            <consortium name="The Broad Institute Genome Sequencing Center for Infectious Disease"/>
            <person name="Wu L."/>
            <person name="Ma J."/>
        </authorList>
    </citation>
    <scope>NUCLEOTIDE SEQUENCE [LARGE SCALE GENOMIC DNA]</scope>
    <source>
        <strain evidence="5">CECT 8482</strain>
    </source>
</reference>